<reference evidence="2" key="1">
    <citation type="journal article" date="2014" name="Front. Microbiol.">
        <title>High frequency of phylogenetically diverse reductive dehalogenase-homologous genes in deep subseafloor sedimentary metagenomes.</title>
        <authorList>
            <person name="Kawai M."/>
            <person name="Futagami T."/>
            <person name="Toyoda A."/>
            <person name="Takaki Y."/>
            <person name="Nishi S."/>
            <person name="Hori S."/>
            <person name="Arai W."/>
            <person name="Tsubouchi T."/>
            <person name="Morono Y."/>
            <person name="Uchiyama I."/>
            <person name="Ito T."/>
            <person name="Fujiyama A."/>
            <person name="Inagaki F."/>
            <person name="Takami H."/>
        </authorList>
    </citation>
    <scope>NUCLEOTIDE SEQUENCE</scope>
    <source>
        <strain evidence="2">Expedition CK06-06</strain>
    </source>
</reference>
<proteinExistence type="predicted"/>
<protein>
    <submittedName>
        <fullName evidence="2">Uncharacterized protein</fullName>
    </submittedName>
</protein>
<evidence type="ECO:0000313" key="2">
    <source>
        <dbReference type="EMBL" id="GAG64840.1"/>
    </source>
</evidence>
<accession>X0Z662</accession>
<sequence length="637" mass="73145">GLIQFIPFSYAQTNGEPISISSSLEFIEYSEIEGIKENISVVNIQLPEANWTIEDIQINFSDISLGSEIRTIEDTETGFEDVINKNPSKRTFALGTQLEILEVTEIFGVFIKGYKTPQANETIKFQIQGYDEGNHVPNNTIHRSIDLNISLNLAWYYQDFSSDPITLPVGNYSLVMNGTNLLANADARYIWQKNHEDPQFPFLHTSSYETSWSTGIVNTSFLCKLNQRIDRSYFPSDLNMTAEVNGNNYEIINGSIPGTGSLEIPDADYFYEEINLNIPIKINESLTLKFNCNYTINLRNEFTTESFVKFQETNNQWSMSPIISRISQNYHIRFDIPKNWYNFTIYRKLSSSWENVTSLVQVINRFITIPNNIIEDGAEWKIEANSPNINFNIEMIKTEWKRGDELEFSVNAPTTQGNLTFIIIKPSGKAELIEIKEAVSELNYFSFEIPSNWTKGTYIGKIYWNNETDVGMLSQEFQISIASIPFTMNPWMIFAIILITAGISVAGIISYRTIKTMRNKQAGRKQKLYDSCIDILNLDYIMVTDKKSGLNVYTQSFVEKAIDASLISGFLQAIHSFGIELIKVEDQSQTIKLEYKDSIILMSEFVNIRLILIMKERPSRFFLYSIEELAYDIYKNY</sequence>
<keyword evidence="1" id="KW-1133">Transmembrane helix</keyword>
<name>X0Z662_9ZZZZ</name>
<feature type="non-terminal residue" evidence="2">
    <location>
        <position position="1"/>
    </location>
</feature>
<feature type="transmembrane region" description="Helical" evidence="1">
    <location>
        <begin position="491"/>
        <end position="511"/>
    </location>
</feature>
<comment type="caution">
    <text evidence="2">The sequence shown here is derived from an EMBL/GenBank/DDBJ whole genome shotgun (WGS) entry which is preliminary data.</text>
</comment>
<keyword evidence="1" id="KW-0812">Transmembrane</keyword>
<feature type="non-terminal residue" evidence="2">
    <location>
        <position position="637"/>
    </location>
</feature>
<evidence type="ECO:0000256" key="1">
    <source>
        <dbReference type="SAM" id="Phobius"/>
    </source>
</evidence>
<keyword evidence="1" id="KW-0472">Membrane</keyword>
<dbReference type="EMBL" id="BART01001227">
    <property type="protein sequence ID" value="GAG64840.1"/>
    <property type="molecule type" value="Genomic_DNA"/>
</dbReference>
<organism evidence="2">
    <name type="scientific">marine sediment metagenome</name>
    <dbReference type="NCBI Taxonomy" id="412755"/>
    <lineage>
        <taxon>unclassified sequences</taxon>
        <taxon>metagenomes</taxon>
        <taxon>ecological metagenomes</taxon>
    </lineage>
</organism>
<dbReference type="AlphaFoldDB" id="X0Z662"/>
<gene>
    <name evidence="2" type="ORF">S01H4_04538</name>
</gene>